<sequence>MVKLELDPPVKEEAWWLVLGNVQTSELLALKRVSFSDRLVTRMELPSEPAILQSFCPLPLLFPA</sequence>
<proteinExistence type="predicted"/>
<dbReference type="OrthoDB" id="768598at2759"/>
<dbReference type="InterPro" id="IPR014756">
    <property type="entry name" value="Ig_E-set"/>
</dbReference>
<dbReference type="InterPro" id="IPR035892">
    <property type="entry name" value="C2_domain_sf"/>
</dbReference>
<gene>
    <name evidence="1" type="ORF">Taro_005677</name>
</gene>
<comment type="caution">
    <text evidence="1">The sequence shown here is derived from an EMBL/GenBank/DDBJ whole genome shotgun (WGS) entry which is preliminary data.</text>
</comment>
<dbReference type="SUPFAM" id="SSF81296">
    <property type="entry name" value="E set domains"/>
    <property type="match status" value="1"/>
</dbReference>
<evidence type="ECO:0000313" key="1">
    <source>
        <dbReference type="EMBL" id="MQL73328.1"/>
    </source>
</evidence>
<keyword evidence="2" id="KW-1185">Reference proteome</keyword>
<dbReference type="EMBL" id="NMUH01000161">
    <property type="protein sequence ID" value="MQL73328.1"/>
    <property type="molecule type" value="Genomic_DNA"/>
</dbReference>
<dbReference type="AlphaFoldDB" id="A0A843TNU9"/>
<evidence type="ECO:0000313" key="2">
    <source>
        <dbReference type="Proteomes" id="UP000652761"/>
    </source>
</evidence>
<organism evidence="1 2">
    <name type="scientific">Colocasia esculenta</name>
    <name type="common">Wild taro</name>
    <name type="synonym">Arum esculentum</name>
    <dbReference type="NCBI Taxonomy" id="4460"/>
    <lineage>
        <taxon>Eukaryota</taxon>
        <taxon>Viridiplantae</taxon>
        <taxon>Streptophyta</taxon>
        <taxon>Embryophyta</taxon>
        <taxon>Tracheophyta</taxon>
        <taxon>Spermatophyta</taxon>
        <taxon>Magnoliopsida</taxon>
        <taxon>Liliopsida</taxon>
        <taxon>Araceae</taxon>
        <taxon>Aroideae</taxon>
        <taxon>Colocasieae</taxon>
        <taxon>Colocasia</taxon>
    </lineage>
</organism>
<dbReference type="Proteomes" id="UP000652761">
    <property type="component" value="Unassembled WGS sequence"/>
</dbReference>
<accession>A0A843TNU9</accession>
<name>A0A843TNU9_COLES</name>
<reference evidence="1" key="1">
    <citation type="submission" date="2017-07" db="EMBL/GenBank/DDBJ databases">
        <title>Taro Niue Genome Assembly and Annotation.</title>
        <authorList>
            <person name="Atibalentja N."/>
            <person name="Keating K."/>
            <person name="Fields C.J."/>
        </authorList>
    </citation>
    <scope>NUCLEOTIDE SEQUENCE</scope>
    <source>
        <strain evidence="1">Niue_2</strain>
        <tissue evidence="1">Leaf</tissue>
    </source>
</reference>
<dbReference type="Gene3D" id="2.60.40.150">
    <property type="entry name" value="C2 domain"/>
    <property type="match status" value="1"/>
</dbReference>
<protein>
    <submittedName>
        <fullName evidence="1">Uncharacterized protein</fullName>
    </submittedName>
</protein>